<geneLocation type="mitochondrion" evidence="1"/>
<accession>A0A7J6DWU4</accession>
<dbReference type="AlphaFoldDB" id="A0A7J6DWU4"/>
<organism evidence="1 2">
    <name type="scientific">Cannabis sativa</name>
    <name type="common">Hemp</name>
    <name type="synonym">Marijuana</name>
    <dbReference type="NCBI Taxonomy" id="3483"/>
    <lineage>
        <taxon>Eukaryota</taxon>
        <taxon>Viridiplantae</taxon>
        <taxon>Streptophyta</taxon>
        <taxon>Embryophyta</taxon>
        <taxon>Tracheophyta</taxon>
        <taxon>Spermatophyta</taxon>
        <taxon>Magnoliopsida</taxon>
        <taxon>eudicotyledons</taxon>
        <taxon>Gunneridae</taxon>
        <taxon>Pentapetalae</taxon>
        <taxon>rosids</taxon>
        <taxon>fabids</taxon>
        <taxon>Rosales</taxon>
        <taxon>Cannabaceae</taxon>
        <taxon>Cannabis</taxon>
    </lineage>
</organism>
<gene>
    <name evidence="1" type="ORF">G4B88_002341</name>
</gene>
<keyword evidence="2" id="KW-1185">Reference proteome</keyword>
<name>A0A7J6DWU4_CANSA</name>
<dbReference type="EMBL" id="JAATIQ010000614">
    <property type="protein sequence ID" value="KAF4349919.1"/>
    <property type="molecule type" value="Genomic_DNA"/>
</dbReference>
<comment type="caution">
    <text evidence="1">The sequence shown here is derived from an EMBL/GenBank/DDBJ whole genome shotgun (WGS) entry which is preliminary data.</text>
</comment>
<evidence type="ECO:0000313" key="2">
    <source>
        <dbReference type="Proteomes" id="UP000583929"/>
    </source>
</evidence>
<sequence>MACASRKPTWLEKGAQTENHSESLFPVIESPMRPSLLSLKTFLRLTKAYRISSTAYVLRLGLAALRTLPLLLSPQPRNKAIYLLYDHRLKLEDPPEIVLSLTYLDFSGSTNPRRDKSASDQASNFRSSHIRSSGFAPTRRLFLDISFRFSRTPILNPTYSLSKGRSKVPPFRNPSFDFRQGYRKKRKIPTVRFRRADEKEERKDGLIPLRRAIATIKIVAIITDRVDLRKKRRNSRGQLLLDLARSGALRLHSSLLLLSTMAESDINNHLPRVRRVRSERTQIQLSGGASGLDIRHENRPMHSLTSVDCGAPYTKLVSERMSGVERKSSTEDLVKQLRVDSFHRDFVLDRDFFDTGDIDIKEAFHFLQDKVEPELLNQKHLGDCFRREEDSVVDR</sequence>
<evidence type="ECO:0000313" key="1">
    <source>
        <dbReference type="EMBL" id="KAF4349919.1"/>
    </source>
</evidence>
<proteinExistence type="predicted"/>
<reference evidence="1 2" key="1">
    <citation type="journal article" date="2020" name="bioRxiv">
        <title>Sequence and annotation of 42 cannabis genomes reveals extensive copy number variation in cannabinoid synthesis and pathogen resistance genes.</title>
        <authorList>
            <person name="Mckernan K.J."/>
            <person name="Helbert Y."/>
            <person name="Kane L.T."/>
            <person name="Ebling H."/>
            <person name="Zhang L."/>
            <person name="Liu B."/>
            <person name="Eaton Z."/>
            <person name="Mclaughlin S."/>
            <person name="Kingan S."/>
            <person name="Baybayan P."/>
            <person name="Concepcion G."/>
            <person name="Jordan M."/>
            <person name="Riva A."/>
            <person name="Barbazuk W."/>
            <person name="Harkins T."/>
        </authorList>
    </citation>
    <scope>NUCLEOTIDE SEQUENCE [LARGE SCALE GENOMIC DNA]</scope>
    <source>
        <strain evidence="2">cv. Jamaican Lion 4</strain>
        <tissue evidence="1">Leaf</tissue>
    </source>
</reference>
<keyword evidence="1" id="KW-0496">Mitochondrion</keyword>
<protein>
    <submittedName>
        <fullName evidence="1">Uncharacterized protein</fullName>
    </submittedName>
</protein>
<dbReference type="Proteomes" id="UP000583929">
    <property type="component" value="Unassembled WGS sequence"/>
</dbReference>